<comment type="subcellular location">
    <subcellularLocation>
        <location evidence="1">Cell membrane</location>
        <topology evidence="1">Multi-pass membrane protein</topology>
    </subcellularLocation>
</comment>
<organism evidence="8 9">
    <name type="scientific">Aliicoccus persicus</name>
    <dbReference type="NCBI Taxonomy" id="930138"/>
    <lineage>
        <taxon>Bacteria</taxon>
        <taxon>Bacillati</taxon>
        <taxon>Bacillota</taxon>
        <taxon>Bacilli</taxon>
        <taxon>Bacillales</taxon>
        <taxon>Staphylococcaceae</taxon>
        <taxon>Aliicoccus</taxon>
    </lineage>
</organism>
<feature type="transmembrane region" description="Helical" evidence="6">
    <location>
        <begin position="185"/>
        <end position="205"/>
    </location>
</feature>
<evidence type="ECO:0000256" key="2">
    <source>
        <dbReference type="ARBA" id="ARBA00022475"/>
    </source>
</evidence>
<dbReference type="PANTHER" id="PTHR30294">
    <property type="entry name" value="MEMBRANE COMPONENT OF ABC TRANSPORTER YHHJ-RELATED"/>
    <property type="match status" value="1"/>
</dbReference>
<dbReference type="Gene3D" id="3.40.1710.10">
    <property type="entry name" value="abc type-2 transporter like domain"/>
    <property type="match status" value="1"/>
</dbReference>
<accession>A0A921JCZ3</accession>
<evidence type="ECO:0000256" key="6">
    <source>
        <dbReference type="SAM" id="Phobius"/>
    </source>
</evidence>
<feature type="transmembrane region" description="Helical" evidence="6">
    <location>
        <begin position="226"/>
        <end position="248"/>
    </location>
</feature>
<protein>
    <submittedName>
        <fullName evidence="8">ABC transporter permease</fullName>
    </submittedName>
</protein>
<feature type="transmembrane region" description="Helical" evidence="6">
    <location>
        <begin position="293"/>
        <end position="312"/>
    </location>
</feature>
<evidence type="ECO:0000259" key="7">
    <source>
        <dbReference type="Pfam" id="PF12698"/>
    </source>
</evidence>
<reference evidence="8" key="2">
    <citation type="submission" date="2021-09" db="EMBL/GenBank/DDBJ databases">
        <authorList>
            <person name="Gilroy R."/>
        </authorList>
    </citation>
    <scope>NUCLEOTIDE SEQUENCE</scope>
    <source>
        <strain evidence="8">6019</strain>
    </source>
</reference>
<comment type="caution">
    <text evidence="8">The sequence shown here is derived from an EMBL/GenBank/DDBJ whole genome shotgun (WGS) entry which is preliminary data.</text>
</comment>
<gene>
    <name evidence="8" type="ORF">K8V35_09815</name>
</gene>
<keyword evidence="3 6" id="KW-0812">Transmembrane</keyword>
<dbReference type="AlphaFoldDB" id="A0A921JCZ3"/>
<evidence type="ECO:0000256" key="4">
    <source>
        <dbReference type="ARBA" id="ARBA00022989"/>
    </source>
</evidence>
<dbReference type="InterPro" id="IPR051449">
    <property type="entry name" value="ABC-2_transporter_component"/>
</dbReference>
<reference evidence="8" key="1">
    <citation type="journal article" date="2021" name="PeerJ">
        <title>Extensive microbial diversity within the chicken gut microbiome revealed by metagenomics and culture.</title>
        <authorList>
            <person name="Gilroy R."/>
            <person name="Ravi A."/>
            <person name="Getino M."/>
            <person name="Pursley I."/>
            <person name="Horton D.L."/>
            <person name="Alikhan N.F."/>
            <person name="Baker D."/>
            <person name="Gharbi K."/>
            <person name="Hall N."/>
            <person name="Watson M."/>
            <person name="Adriaenssens E.M."/>
            <person name="Foster-Nyarko E."/>
            <person name="Jarju S."/>
            <person name="Secka A."/>
            <person name="Antonio M."/>
            <person name="Oren A."/>
            <person name="Chaudhuri R.R."/>
            <person name="La Ragione R."/>
            <person name="Hildebrand F."/>
            <person name="Pallen M.J."/>
        </authorList>
    </citation>
    <scope>NUCLEOTIDE SEQUENCE</scope>
    <source>
        <strain evidence="8">6019</strain>
    </source>
</reference>
<sequence>MTVFKAILLHFWRHKIALIAFTVIFFGMALAFSQSSSDNEFSITALELQVVDHSDDEVSRGLIENLSQDNNVEVVDKTRSELQEEILLMSSDGVIIIEEGLEDRFVNGNGTVEVIVDERVAGAFQVETVVNKYFQYLDAGYQANGEIDVQAVNDTTMNTVDVQFLDVGETAQQANFEYMSNYMNFMGYVFLLLITIVGGNVMSDVNQPVINNRVKVSPIKQTSHSVQTVLGQLIITIFMAAIFVGFAFILRHDQLEGVPIANMVVAAVTLPLLALSFLHLLNSITNNKFIINSVANFVIIGMAFLSGIMLPIELFGDGMKQLATMMPLYHYTQIYSDMDKSLIDALPSISIVVLFSIALIVLGTIISKNRRMQV</sequence>
<evidence type="ECO:0000256" key="5">
    <source>
        <dbReference type="ARBA" id="ARBA00023136"/>
    </source>
</evidence>
<proteinExistence type="predicted"/>
<dbReference type="InterPro" id="IPR013525">
    <property type="entry name" value="ABC2_TM"/>
</dbReference>
<dbReference type="EMBL" id="DYYI01000112">
    <property type="protein sequence ID" value="HJE20638.1"/>
    <property type="molecule type" value="Genomic_DNA"/>
</dbReference>
<dbReference type="Pfam" id="PF12698">
    <property type="entry name" value="ABC2_membrane_3"/>
    <property type="match status" value="1"/>
</dbReference>
<dbReference type="GO" id="GO:0140359">
    <property type="term" value="F:ABC-type transporter activity"/>
    <property type="evidence" value="ECO:0007669"/>
    <property type="project" value="InterPro"/>
</dbReference>
<dbReference type="Proteomes" id="UP000763505">
    <property type="component" value="Unassembled WGS sequence"/>
</dbReference>
<feature type="domain" description="ABC-2 type transporter transmembrane" evidence="7">
    <location>
        <begin position="19"/>
        <end position="364"/>
    </location>
</feature>
<keyword evidence="4 6" id="KW-1133">Transmembrane helix</keyword>
<feature type="transmembrane region" description="Helical" evidence="6">
    <location>
        <begin position="345"/>
        <end position="366"/>
    </location>
</feature>
<feature type="transmembrane region" description="Helical" evidence="6">
    <location>
        <begin position="260"/>
        <end position="281"/>
    </location>
</feature>
<evidence type="ECO:0000313" key="9">
    <source>
        <dbReference type="Proteomes" id="UP000763505"/>
    </source>
</evidence>
<keyword evidence="2" id="KW-1003">Cell membrane</keyword>
<dbReference type="PANTHER" id="PTHR30294:SF29">
    <property type="entry name" value="MULTIDRUG ABC TRANSPORTER PERMEASE YBHS-RELATED"/>
    <property type="match status" value="1"/>
</dbReference>
<evidence type="ECO:0000313" key="8">
    <source>
        <dbReference type="EMBL" id="HJE20638.1"/>
    </source>
</evidence>
<dbReference type="GO" id="GO:0005886">
    <property type="term" value="C:plasma membrane"/>
    <property type="evidence" value="ECO:0007669"/>
    <property type="project" value="UniProtKB-SubCell"/>
</dbReference>
<keyword evidence="5 6" id="KW-0472">Membrane</keyword>
<evidence type="ECO:0000256" key="3">
    <source>
        <dbReference type="ARBA" id="ARBA00022692"/>
    </source>
</evidence>
<name>A0A921JCZ3_9STAP</name>
<evidence type="ECO:0000256" key="1">
    <source>
        <dbReference type="ARBA" id="ARBA00004651"/>
    </source>
</evidence>